<dbReference type="InterPro" id="IPR041029">
    <property type="entry name" value="GbpA_2"/>
</dbReference>
<dbReference type="AlphaFoldDB" id="A0A679GD34"/>
<evidence type="ECO:0000256" key="1">
    <source>
        <dbReference type="ARBA" id="ARBA00022525"/>
    </source>
</evidence>
<dbReference type="SUPFAM" id="SSF81296">
    <property type="entry name" value="E set domains"/>
    <property type="match status" value="1"/>
</dbReference>
<dbReference type="Gene3D" id="3.30.70.2150">
    <property type="match status" value="1"/>
</dbReference>
<name>A0A679GD34_9GAMM</name>
<dbReference type="RefSeq" id="WP_172433587.1">
    <property type="nucleotide sequence ID" value="NZ_AP022642.1"/>
</dbReference>
<evidence type="ECO:0000313" key="9">
    <source>
        <dbReference type="Proteomes" id="UP000501237"/>
    </source>
</evidence>
<dbReference type="InterPro" id="IPR014756">
    <property type="entry name" value="Ig_E-set"/>
</dbReference>
<evidence type="ECO:0000256" key="3">
    <source>
        <dbReference type="ARBA" id="ARBA00022729"/>
    </source>
</evidence>
<dbReference type="PANTHER" id="PTHR34823:SF1">
    <property type="entry name" value="CHITIN-BINDING TYPE-4 DOMAIN-CONTAINING PROTEIN"/>
    <property type="match status" value="1"/>
</dbReference>
<dbReference type="InterPro" id="IPR004302">
    <property type="entry name" value="Cellulose/chitin-bd_N"/>
</dbReference>
<feature type="domain" description="N-acetylglucosamine binding protein A" evidence="6">
    <location>
        <begin position="233"/>
        <end position="328"/>
    </location>
</feature>
<dbReference type="Pfam" id="PF18416">
    <property type="entry name" value="GbpA_2"/>
    <property type="match status" value="1"/>
</dbReference>
<dbReference type="PANTHER" id="PTHR34823">
    <property type="entry name" value="GLCNAC-BINDING PROTEIN A"/>
    <property type="match status" value="1"/>
</dbReference>
<keyword evidence="1" id="KW-0964">Secreted</keyword>
<keyword evidence="2" id="KW-0147">Chitin-binding</keyword>
<dbReference type="Pfam" id="PF03067">
    <property type="entry name" value="LPMO_10"/>
    <property type="match status" value="1"/>
</dbReference>
<dbReference type="CDD" id="cd21177">
    <property type="entry name" value="LPMO_AA10"/>
    <property type="match status" value="1"/>
</dbReference>
<dbReference type="Pfam" id="PF21868">
    <property type="entry name" value="GbpA_D3"/>
    <property type="match status" value="1"/>
</dbReference>
<dbReference type="InterPro" id="IPR054063">
    <property type="entry name" value="GbpA_D3"/>
</dbReference>
<evidence type="ECO:0000259" key="5">
    <source>
        <dbReference type="Pfam" id="PF03067"/>
    </source>
</evidence>
<reference evidence="8 9" key="1">
    <citation type="journal article" date="2020" name="Microbiol. Resour. Announc.">
        <title>Complete genome sequence of Pseudomonas otitidis strain MrB4, isolated from Lake Biwa in Japan.</title>
        <authorList>
            <person name="Miyazaki K."/>
            <person name="Hase E."/>
            <person name="Maruya T."/>
        </authorList>
    </citation>
    <scope>NUCLEOTIDE SEQUENCE [LARGE SCALE GENOMIC DNA]</scope>
    <source>
        <strain evidence="8 9">MrB4</strain>
    </source>
</reference>
<keyword evidence="3 4" id="KW-0732">Signal</keyword>
<proteinExistence type="predicted"/>
<dbReference type="GeneID" id="57397930"/>
<evidence type="ECO:0000259" key="7">
    <source>
        <dbReference type="Pfam" id="PF21868"/>
    </source>
</evidence>
<dbReference type="GO" id="GO:0008061">
    <property type="term" value="F:chitin binding"/>
    <property type="evidence" value="ECO:0007669"/>
    <property type="project" value="UniProtKB-KW"/>
</dbReference>
<feature type="signal peptide" evidence="4">
    <location>
        <begin position="1"/>
        <end position="27"/>
    </location>
</feature>
<feature type="domain" description="Chitin-binding type-4" evidence="5">
    <location>
        <begin position="28"/>
        <end position="214"/>
    </location>
</feature>
<evidence type="ECO:0000313" key="8">
    <source>
        <dbReference type="EMBL" id="BCA28736.1"/>
    </source>
</evidence>
<feature type="chain" id="PRO_5025552143" evidence="4">
    <location>
        <begin position="28"/>
        <end position="514"/>
    </location>
</feature>
<protein>
    <submittedName>
        <fullName evidence="8">Acetylglucosamine-binding protein</fullName>
    </submittedName>
</protein>
<dbReference type="KEGG" id="poj:PtoMrB4_27130"/>
<dbReference type="NCBIfam" id="NF009690">
    <property type="entry name" value="PRK13211.1"/>
    <property type="match status" value="1"/>
</dbReference>
<evidence type="ECO:0000256" key="4">
    <source>
        <dbReference type="SAM" id="SignalP"/>
    </source>
</evidence>
<dbReference type="Gene3D" id="2.70.50.50">
    <property type="entry name" value="chitin-binding protein cbp21"/>
    <property type="match status" value="1"/>
</dbReference>
<feature type="domain" description="GlcNAc-binding protein A third" evidence="7">
    <location>
        <begin position="337"/>
        <end position="428"/>
    </location>
</feature>
<dbReference type="EMBL" id="AP022642">
    <property type="protein sequence ID" value="BCA28736.1"/>
    <property type="molecule type" value="Genomic_DNA"/>
</dbReference>
<dbReference type="InterPro" id="IPR051024">
    <property type="entry name" value="GlcNAc_Chitin_IntDeg"/>
</dbReference>
<organism evidence="8 9">
    <name type="scientific">Metapseudomonas otitidis</name>
    <dbReference type="NCBI Taxonomy" id="319939"/>
    <lineage>
        <taxon>Bacteria</taxon>
        <taxon>Pseudomonadati</taxon>
        <taxon>Pseudomonadota</taxon>
        <taxon>Gammaproteobacteria</taxon>
        <taxon>Pseudomonadales</taxon>
        <taxon>Pseudomonadaceae</taxon>
        <taxon>Metapseudomonas</taxon>
    </lineage>
</organism>
<dbReference type="Gene3D" id="2.60.40.2550">
    <property type="match status" value="1"/>
</dbReference>
<sequence length="514" mass="55281">MRKQSLRKLPLALAIGLATLASQQALAHGYIESPKARSFMCSSTGGNLNAGCGGIQYEPQSVEYRPGSDFHHGGKWCGGSFMECGPADGTIAAGGHHIYRELNEQTATRWAKTTIKPGMQDFTWFYTAGHATAYWQFYITKKDWNPNQPLTRDSFEATPLLHDPYVEGVSVRPQGQGRTTHRVNVPADRNGYHVILATWRVGDTDATFYSAVDVIIDGDQAGGGETPPPAPEWNLIGAVQPEALSVGDTVTLRAFSKTGPLNTVEMKIATAEQAQANTWPFLLAQKVNAGDYGYKLGELNANGEIVPNHGRNGIHVKADSQVTNVEVQKDKPTVPGSLNLTGLSSSYQIKDGKADLHFNAIAQGGEFQIKATVLNAKGETIAHKEAAPGNTPHFHMTLDKAEAGAHDLVVVATPKKGNLLQQTHSFTLIAEPGNGGGENPGEGGGETPGTGDYDFVFPDGLQSYKAGTTVLAKDGNTYECLPFPAEGYCKQWNSGSTQFEPGKGSHWNMAWKRK</sequence>
<evidence type="ECO:0000256" key="2">
    <source>
        <dbReference type="ARBA" id="ARBA00022669"/>
    </source>
</evidence>
<evidence type="ECO:0000259" key="6">
    <source>
        <dbReference type="Pfam" id="PF18416"/>
    </source>
</evidence>
<accession>A0A679GD34</accession>
<gene>
    <name evidence="8" type="ORF">PtoMrB4_27130</name>
</gene>
<dbReference type="Proteomes" id="UP000501237">
    <property type="component" value="Chromosome"/>
</dbReference>